<evidence type="ECO:0000256" key="1">
    <source>
        <dbReference type="SAM" id="MobiDB-lite"/>
    </source>
</evidence>
<reference evidence="3" key="1">
    <citation type="journal article" date="2019" name="Environ. Microbiol.">
        <title>Fungal ecological strategies reflected in gene transcription - a case study of two litter decomposers.</title>
        <authorList>
            <person name="Barbi F."/>
            <person name="Kohler A."/>
            <person name="Barry K."/>
            <person name="Baskaran P."/>
            <person name="Daum C."/>
            <person name="Fauchery L."/>
            <person name="Ihrmark K."/>
            <person name="Kuo A."/>
            <person name="LaButti K."/>
            <person name="Lipzen A."/>
            <person name="Morin E."/>
            <person name="Grigoriev I.V."/>
            <person name="Henrissat B."/>
            <person name="Lindahl B."/>
            <person name="Martin F."/>
        </authorList>
    </citation>
    <scope>NUCLEOTIDE SEQUENCE</scope>
    <source>
        <strain evidence="3">JB14</strain>
    </source>
</reference>
<sequence length="311" mass="34413">MSSTFTSTSNSTASSSPISNSGSNSGDSKRLVITGVILGILGAIGVGLILWWTMRMKPKVPYEEEASEPASRPQSKSQSHSRTTSISTRRTNITRKSKSLHLANAPKITPFNPLTSQDVAGPRFVHTPGTNMRIATRLSNGIWQFSEPQRGLLGQSNPFEPSLQVLLDQRTRSPSPGPTYLSPISTYSPTNPFSDPNVCVAYRPTQSIQFSMLMPWIWIRNLRLRRRRFKPYPFTRPGALTASRTQTQAQSVYRGTIYDLQKLHSIYSPSSSTGAGTLVPAGIHDLDDEIRAHKGKPLPVAESELMRREFK</sequence>
<organism evidence="3 4">
    <name type="scientific">Gymnopus androsaceus JB14</name>
    <dbReference type="NCBI Taxonomy" id="1447944"/>
    <lineage>
        <taxon>Eukaryota</taxon>
        <taxon>Fungi</taxon>
        <taxon>Dikarya</taxon>
        <taxon>Basidiomycota</taxon>
        <taxon>Agaricomycotina</taxon>
        <taxon>Agaricomycetes</taxon>
        <taxon>Agaricomycetidae</taxon>
        <taxon>Agaricales</taxon>
        <taxon>Marasmiineae</taxon>
        <taxon>Omphalotaceae</taxon>
        <taxon>Gymnopus</taxon>
    </lineage>
</organism>
<feature type="transmembrane region" description="Helical" evidence="2">
    <location>
        <begin position="31"/>
        <end position="52"/>
    </location>
</feature>
<protein>
    <submittedName>
        <fullName evidence="3">Uncharacterized protein</fullName>
    </submittedName>
</protein>
<proteinExistence type="predicted"/>
<evidence type="ECO:0000313" key="3">
    <source>
        <dbReference type="EMBL" id="KAE9395400.1"/>
    </source>
</evidence>
<keyword evidence="4" id="KW-1185">Reference proteome</keyword>
<evidence type="ECO:0000256" key="2">
    <source>
        <dbReference type="SAM" id="Phobius"/>
    </source>
</evidence>
<evidence type="ECO:0000313" key="4">
    <source>
        <dbReference type="Proteomes" id="UP000799118"/>
    </source>
</evidence>
<feature type="region of interest" description="Disordered" evidence="1">
    <location>
        <begin position="63"/>
        <end position="98"/>
    </location>
</feature>
<name>A0A6A4HCC2_9AGAR</name>
<dbReference type="Proteomes" id="UP000799118">
    <property type="component" value="Unassembled WGS sequence"/>
</dbReference>
<feature type="region of interest" description="Disordered" evidence="1">
    <location>
        <begin position="1"/>
        <end position="26"/>
    </location>
</feature>
<accession>A0A6A4HCC2</accession>
<keyword evidence="2" id="KW-0812">Transmembrane</keyword>
<keyword evidence="2" id="KW-0472">Membrane</keyword>
<keyword evidence="2" id="KW-1133">Transmembrane helix</keyword>
<dbReference type="EMBL" id="ML769532">
    <property type="protein sequence ID" value="KAE9395400.1"/>
    <property type="molecule type" value="Genomic_DNA"/>
</dbReference>
<dbReference type="OrthoDB" id="2848852at2759"/>
<gene>
    <name evidence="3" type="ORF">BT96DRAFT_154403</name>
</gene>
<feature type="compositionally biased region" description="Low complexity" evidence="1">
    <location>
        <begin position="74"/>
        <end position="91"/>
    </location>
</feature>
<dbReference type="AlphaFoldDB" id="A0A6A4HCC2"/>